<dbReference type="AlphaFoldDB" id="A0A3A4K8Z7"/>
<sequence>MRTTSILTSLLGAAALVAFAAPAAHADPDQGTLRVVATTGADHLPVAGAQFGITTCRAGSVLATLTTGGDGTATRDFPPDCYMAEITKTPSGCSLASMAYLQIEVTPAATATLPFEFHCA</sequence>
<evidence type="ECO:0000313" key="3">
    <source>
        <dbReference type="Proteomes" id="UP000266677"/>
    </source>
</evidence>
<evidence type="ECO:0000256" key="1">
    <source>
        <dbReference type="SAM" id="SignalP"/>
    </source>
</evidence>
<keyword evidence="1" id="KW-0732">Signal</keyword>
<accession>A0A3A4K8Z7</accession>
<gene>
    <name evidence="2" type="ORF">D5S18_28405</name>
</gene>
<proteinExistence type="predicted"/>
<protein>
    <submittedName>
        <fullName evidence="2">Uncharacterized protein</fullName>
    </submittedName>
</protein>
<dbReference type="EMBL" id="QZFU01000041">
    <property type="protein sequence ID" value="RJO69824.1"/>
    <property type="molecule type" value="Genomic_DNA"/>
</dbReference>
<dbReference type="GO" id="GO:0005975">
    <property type="term" value="P:carbohydrate metabolic process"/>
    <property type="evidence" value="ECO:0007669"/>
    <property type="project" value="UniProtKB-ARBA"/>
</dbReference>
<keyword evidence="3" id="KW-1185">Reference proteome</keyword>
<feature type="chain" id="PRO_5039421412" evidence="1">
    <location>
        <begin position="21"/>
        <end position="120"/>
    </location>
</feature>
<dbReference type="OrthoDB" id="4559039at2"/>
<reference evidence="2 3" key="1">
    <citation type="submission" date="2018-09" db="EMBL/GenBank/DDBJ databases">
        <title>YIM PH21274 draft genome.</title>
        <authorList>
            <person name="Miao C."/>
        </authorList>
    </citation>
    <scope>NUCLEOTIDE SEQUENCE [LARGE SCALE GENOMIC DNA]</scope>
    <source>
        <strain evidence="2 3">YIM PH 21724</strain>
    </source>
</reference>
<feature type="signal peptide" evidence="1">
    <location>
        <begin position="1"/>
        <end position="20"/>
    </location>
</feature>
<name>A0A3A4K8Z7_9NOCA</name>
<dbReference type="InterPro" id="IPR013783">
    <property type="entry name" value="Ig-like_fold"/>
</dbReference>
<comment type="caution">
    <text evidence="2">The sequence shown here is derived from an EMBL/GenBank/DDBJ whole genome shotgun (WGS) entry which is preliminary data.</text>
</comment>
<dbReference type="Proteomes" id="UP000266677">
    <property type="component" value="Unassembled WGS sequence"/>
</dbReference>
<organism evidence="2 3">
    <name type="scientific">Nocardia panacis</name>
    <dbReference type="NCBI Taxonomy" id="2340916"/>
    <lineage>
        <taxon>Bacteria</taxon>
        <taxon>Bacillati</taxon>
        <taxon>Actinomycetota</taxon>
        <taxon>Actinomycetes</taxon>
        <taxon>Mycobacteriales</taxon>
        <taxon>Nocardiaceae</taxon>
        <taxon>Nocardia</taxon>
    </lineage>
</organism>
<dbReference type="Gene3D" id="2.60.40.10">
    <property type="entry name" value="Immunoglobulins"/>
    <property type="match status" value="1"/>
</dbReference>
<dbReference type="RefSeq" id="WP_120044194.1">
    <property type="nucleotide sequence ID" value="NZ_QZFU01000041.1"/>
</dbReference>
<evidence type="ECO:0000313" key="2">
    <source>
        <dbReference type="EMBL" id="RJO69824.1"/>
    </source>
</evidence>